<accession>A0A2K3YIS9</accession>
<reference evidence="1 2" key="1">
    <citation type="submission" date="2017-08" db="EMBL/GenBank/DDBJ databases">
        <title>Draft genome sequences of 64 type strains of genus Staph aureus.</title>
        <authorList>
            <person name="Cole K."/>
            <person name="Golubchik T."/>
            <person name="Russell J."/>
            <person name="Foster D."/>
            <person name="Llewelyn M."/>
            <person name="Wilson D."/>
            <person name="Crook D."/>
            <person name="Paul J."/>
        </authorList>
    </citation>
    <scope>NUCLEOTIDE SEQUENCE [LARGE SCALE GENOMIC DNA]</scope>
    <source>
        <strain evidence="1 2">DSM 21968</strain>
    </source>
</reference>
<dbReference type="AlphaFoldDB" id="A0A2K3YIS9"/>
<organism evidence="1 2">
    <name type="scientific">Staphylococcus rostri</name>
    <dbReference type="NCBI Taxonomy" id="522262"/>
    <lineage>
        <taxon>Bacteria</taxon>
        <taxon>Bacillati</taxon>
        <taxon>Bacillota</taxon>
        <taxon>Bacilli</taxon>
        <taxon>Bacillales</taxon>
        <taxon>Staphylococcaceae</taxon>
        <taxon>Staphylococcus</taxon>
    </lineage>
</organism>
<gene>
    <name evidence="1" type="ORF">CD122_09845</name>
</gene>
<proteinExistence type="predicted"/>
<comment type="caution">
    <text evidence="1">The sequence shown here is derived from an EMBL/GenBank/DDBJ whole genome shotgun (WGS) entry which is preliminary data.</text>
</comment>
<protein>
    <recommendedName>
        <fullName evidence="3">Nuclear transport factor 2 family protein</fullName>
    </recommendedName>
</protein>
<dbReference type="OrthoDB" id="2418158at2"/>
<evidence type="ECO:0000313" key="2">
    <source>
        <dbReference type="Proteomes" id="UP000242752"/>
    </source>
</evidence>
<sequence>MPYISLLNYWKNHDIEGVSNMIDDQVSAYYFNELGVPVALKKTVLIDMLDKRMKQIDSDERLQWNFEVVQRARLQDKQLVIFYAYSSENPDYRETEKTMVAITFNARTSDNIGRIKSVHITTNIKDFHS</sequence>
<dbReference type="RefSeq" id="WP_103358805.1">
    <property type="nucleotide sequence ID" value="NZ_CP113107.1"/>
</dbReference>
<name>A0A2K3YIS9_9STAP</name>
<evidence type="ECO:0008006" key="3">
    <source>
        <dbReference type="Google" id="ProtNLM"/>
    </source>
</evidence>
<dbReference type="EMBL" id="PPRF01000076">
    <property type="protein sequence ID" value="PNZ25516.1"/>
    <property type="molecule type" value="Genomic_DNA"/>
</dbReference>
<keyword evidence="2" id="KW-1185">Reference proteome</keyword>
<evidence type="ECO:0000313" key="1">
    <source>
        <dbReference type="EMBL" id="PNZ25516.1"/>
    </source>
</evidence>
<dbReference type="Proteomes" id="UP000242752">
    <property type="component" value="Unassembled WGS sequence"/>
</dbReference>